<feature type="chain" id="PRO_5046075219" description="Nuclear transport factor 2 family protein" evidence="1">
    <location>
        <begin position="20"/>
        <end position="154"/>
    </location>
</feature>
<proteinExistence type="predicted"/>
<gene>
    <name evidence="2" type="ORF">PAUR_a1447</name>
</gene>
<comment type="caution">
    <text evidence="2">The sequence shown here is derived from an EMBL/GenBank/DDBJ whole genome shotgun (WGS) entry which is preliminary data.</text>
</comment>
<keyword evidence="3" id="KW-1185">Reference proteome</keyword>
<protein>
    <recommendedName>
        <fullName evidence="4">Nuclear transport factor 2 family protein</fullName>
    </recommendedName>
</protein>
<accession>A0ABR9EAE5</accession>
<dbReference type="RefSeq" id="WP_192507319.1">
    <property type="nucleotide sequence ID" value="NZ_AQGV01000012.1"/>
</dbReference>
<dbReference type="EMBL" id="AQGV01000012">
    <property type="protein sequence ID" value="MBE0367961.1"/>
    <property type="molecule type" value="Genomic_DNA"/>
</dbReference>
<dbReference type="Proteomes" id="UP000615755">
    <property type="component" value="Unassembled WGS sequence"/>
</dbReference>
<reference evidence="2 3" key="1">
    <citation type="submission" date="2015-03" db="EMBL/GenBank/DDBJ databases">
        <title>Genome sequence of Pseudoalteromonas aurantia.</title>
        <authorList>
            <person name="Xie B.-B."/>
            <person name="Rong J.-C."/>
            <person name="Qin Q.-L."/>
            <person name="Zhang Y.-Z."/>
        </authorList>
    </citation>
    <scope>NUCLEOTIDE SEQUENCE [LARGE SCALE GENOMIC DNA]</scope>
    <source>
        <strain evidence="2 3">208</strain>
    </source>
</reference>
<sequence length="154" mass="17504">MYKLLLIITLLLYSLPSLAKVFSEAQLTELANAFVAAKNARQQPDTDIEDIDHYLSLLADTFIDEHIKYNVVINSKTELRNSLIAKMTDKVIFSSIRIVEKMVGSNVVFIKMIEVGKVKPSHSSKVIDYESTNIVSLEFNDKGLIKHIRRHHGF</sequence>
<feature type="signal peptide" evidence="1">
    <location>
        <begin position="1"/>
        <end position="19"/>
    </location>
</feature>
<evidence type="ECO:0008006" key="4">
    <source>
        <dbReference type="Google" id="ProtNLM"/>
    </source>
</evidence>
<keyword evidence="1" id="KW-0732">Signal</keyword>
<organism evidence="2 3">
    <name type="scientific">Pseudoalteromonas aurantia 208</name>
    <dbReference type="NCBI Taxonomy" id="1314867"/>
    <lineage>
        <taxon>Bacteria</taxon>
        <taxon>Pseudomonadati</taxon>
        <taxon>Pseudomonadota</taxon>
        <taxon>Gammaproteobacteria</taxon>
        <taxon>Alteromonadales</taxon>
        <taxon>Pseudoalteromonadaceae</taxon>
        <taxon>Pseudoalteromonas</taxon>
    </lineage>
</organism>
<evidence type="ECO:0000256" key="1">
    <source>
        <dbReference type="SAM" id="SignalP"/>
    </source>
</evidence>
<evidence type="ECO:0000313" key="3">
    <source>
        <dbReference type="Proteomes" id="UP000615755"/>
    </source>
</evidence>
<name>A0ABR9EAE5_9GAMM</name>
<evidence type="ECO:0000313" key="2">
    <source>
        <dbReference type="EMBL" id="MBE0367961.1"/>
    </source>
</evidence>